<keyword evidence="3" id="KW-1185">Reference proteome</keyword>
<accession>A0A0D6MHH1</accession>
<reference evidence="2 3" key="1">
    <citation type="submission" date="2012-10" db="EMBL/GenBank/DDBJ databases">
        <title>Genome sequencing of Tanticharoenia sakaeratensis NBRC 103193.</title>
        <authorList>
            <person name="Azuma Y."/>
            <person name="Hadano H."/>
            <person name="Hirakawa H."/>
            <person name="Matsushita K."/>
        </authorList>
    </citation>
    <scope>NUCLEOTIDE SEQUENCE [LARGE SCALE GENOMIC DNA]</scope>
    <source>
        <strain evidence="2 3">NBRC 103193</strain>
    </source>
</reference>
<evidence type="ECO:0000313" key="2">
    <source>
        <dbReference type="EMBL" id="GAN53077.1"/>
    </source>
</evidence>
<dbReference type="STRING" id="1231623.Tasa_004_142"/>
<name>A0A0D6MHH1_9PROT</name>
<feature type="region of interest" description="Disordered" evidence="1">
    <location>
        <begin position="1"/>
        <end position="23"/>
    </location>
</feature>
<evidence type="ECO:0000313" key="3">
    <source>
        <dbReference type="Proteomes" id="UP000032679"/>
    </source>
</evidence>
<dbReference type="Proteomes" id="UP000032679">
    <property type="component" value="Unassembled WGS sequence"/>
</dbReference>
<dbReference type="EMBL" id="BALE01000004">
    <property type="protein sequence ID" value="GAN53077.1"/>
    <property type="molecule type" value="Genomic_DNA"/>
</dbReference>
<dbReference type="AlphaFoldDB" id="A0A0D6MHH1"/>
<organism evidence="2 3">
    <name type="scientific">Tanticharoenia sakaeratensis NBRC 103193</name>
    <dbReference type="NCBI Taxonomy" id="1231623"/>
    <lineage>
        <taxon>Bacteria</taxon>
        <taxon>Pseudomonadati</taxon>
        <taxon>Pseudomonadota</taxon>
        <taxon>Alphaproteobacteria</taxon>
        <taxon>Acetobacterales</taxon>
        <taxon>Acetobacteraceae</taxon>
        <taxon>Tanticharoenia</taxon>
    </lineage>
</organism>
<feature type="region of interest" description="Disordered" evidence="1">
    <location>
        <begin position="35"/>
        <end position="60"/>
    </location>
</feature>
<gene>
    <name evidence="2" type="ORF">Tasa_004_142</name>
</gene>
<comment type="caution">
    <text evidence="2">The sequence shown here is derived from an EMBL/GenBank/DDBJ whole genome shotgun (WGS) entry which is preliminary data.</text>
</comment>
<evidence type="ECO:0000256" key="1">
    <source>
        <dbReference type="SAM" id="MobiDB-lite"/>
    </source>
</evidence>
<protein>
    <submittedName>
        <fullName evidence="2">Uncharacterized protein</fullName>
    </submittedName>
</protein>
<proteinExistence type="predicted"/>
<sequence>MVALRSAAQASAGRISRMDIETSQETGMARIMAKANEARNPPADDKAKAARAIRSTALAG</sequence>